<accession>A0A9Q5NBC7</accession>
<dbReference type="AlphaFoldDB" id="A0A9Q5NBC7"/>
<proteinExistence type="predicted"/>
<dbReference type="OrthoDB" id="3265188at2759"/>
<name>A0A9Q5NBC7_SANBA</name>
<dbReference type="Gene3D" id="1.10.510.10">
    <property type="entry name" value="Transferase(Phosphotransferase) domain 1"/>
    <property type="match status" value="1"/>
</dbReference>
<dbReference type="PANTHER" id="PTHR38248">
    <property type="entry name" value="FUNK1 6"/>
    <property type="match status" value="1"/>
</dbReference>
<evidence type="ECO:0000259" key="1">
    <source>
        <dbReference type="Pfam" id="PF17667"/>
    </source>
</evidence>
<gene>
    <name evidence="2" type="ORF">A7U60_g1306</name>
</gene>
<sequence>MLFPPDEKEILSCNSLLSFSPCFLKPGDPTSLADIRTDSVPTCRGYRSAFTLDKGSGLLPSSVHTDRVLASKSKTTRRRTAVPKDLPLPRIENGSLEALLRNNPDPYHHARDGRKVILGPMPVKAFLEDFLPPAPDASPMPRSSAAFRGVPSNPRGERDIYIPLAEAINNDKRCPSVTFCNTADRRACARRRVPGPALCGYASNDIRSVTKENDGNFIQEDVRTRYEMNLGLAEIFVVVRKDHDPFCDHHIHKQCESGSYHEGFFCFENREYVKQSDFDAGKQEKRNLGQSVHHAADACSRQHRAFYFSILVIGTRARFFRWDRAGGIVTRAFDYKEHPELLCKFLWRFHHANPVQRGFDPTVTIASKAEEDLFVKHVKKHIAFQLGIDEKGTKELEEGLKQHYERGRVTRMQVHDNRVRSAPRVFLVSVPLAYPKSVVGRSTRAYWAVEVIAPNKGIVCFLKDSWRIDDNDMAQEGAIYEELDDGKVEFVCNLECSGDVPTFQSMDQRDGGKNIDFRDGPFASQIALDEYTLARQCTRTHDYIDAPWVCKCLRESLRLRVFRHTHYRVVLKQAGYPLRTFRGSRELFGATHDALRAINSARTHCKRLHRDVSLDNIILYRFETSQPRRGLLIDWEFSVLVDEYGKAIDDAQIGTWPFMSRRALNGSDGFRHTKEDDMESLLYVMMYACVRWLPHNSKSQLGHWIYDFFDEVSIGNRGQLAGGSRKELEQICSGSKFLEKFRFDNPYVRMWFRAAYQYLETDHEILKQKGVAHLWTMDNFRDVFRNVCLGLFTTEGTNNDRVENDMGDYLAAVDGACHSTDTSLRAAAKTFRVNLGLFNTGTDRVENEIFEYVSEYGSDELHGFERRDSKRRRLDSEGWHDEAISATAHGRQGDRCAREISSIPSIGDSELFFGLSRKAEKFPIGRENELKIYEAVSMTRNVMKPLGRELDGSL</sequence>
<evidence type="ECO:0000313" key="2">
    <source>
        <dbReference type="EMBL" id="OCB91428.1"/>
    </source>
</evidence>
<protein>
    <recommendedName>
        <fullName evidence="1">Fungal-type protein kinase domain-containing protein</fullName>
    </recommendedName>
</protein>
<reference evidence="2" key="1">
    <citation type="submission" date="2016-06" db="EMBL/GenBank/DDBJ databases">
        <title>Draft Genome sequence of the fungus Inonotus baumii.</title>
        <authorList>
            <person name="Zhu H."/>
            <person name="Lin W."/>
        </authorList>
    </citation>
    <scope>NUCLEOTIDE SEQUENCE</scope>
    <source>
        <strain evidence="2">821</strain>
    </source>
</reference>
<keyword evidence="3" id="KW-1185">Reference proteome</keyword>
<evidence type="ECO:0000313" key="3">
    <source>
        <dbReference type="Proteomes" id="UP000757232"/>
    </source>
</evidence>
<feature type="domain" description="Fungal-type protein kinase" evidence="1">
    <location>
        <begin position="278"/>
        <end position="689"/>
    </location>
</feature>
<dbReference type="Proteomes" id="UP000757232">
    <property type="component" value="Unassembled WGS sequence"/>
</dbReference>
<dbReference type="EMBL" id="LNZH02000088">
    <property type="protein sequence ID" value="OCB91428.1"/>
    <property type="molecule type" value="Genomic_DNA"/>
</dbReference>
<dbReference type="Pfam" id="PF17667">
    <property type="entry name" value="Pkinase_fungal"/>
    <property type="match status" value="1"/>
</dbReference>
<dbReference type="InterPro" id="IPR040976">
    <property type="entry name" value="Pkinase_fungal"/>
</dbReference>
<dbReference type="InterPro" id="IPR011009">
    <property type="entry name" value="Kinase-like_dom_sf"/>
</dbReference>
<comment type="caution">
    <text evidence="2">The sequence shown here is derived from an EMBL/GenBank/DDBJ whole genome shotgun (WGS) entry which is preliminary data.</text>
</comment>
<dbReference type="SUPFAM" id="SSF56112">
    <property type="entry name" value="Protein kinase-like (PK-like)"/>
    <property type="match status" value="1"/>
</dbReference>
<dbReference type="PANTHER" id="PTHR38248:SF2">
    <property type="entry name" value="FUNK1 11"/>
    <property type="match status" value="1"/>
</dbReference>
<organism evidence="2 3">
    <name type="scientific">Sanghuangporus baumii</name>
    <name type="common">Phellinus baumii</name>
    <dbReference type="NCBI Taxonomy" id="108892"/>
    <lineage>
        <taxon>Eukaryota</taxon>
        <taxon>Fungi</taxon>
        <taxon>Dikarya</taxon>
        <taxon>Basidiomycota</taxon>
        <taxon>Agaricomycotina</taxon>
        <taxon>Agaricomycetes</taxon>
        <taxon>Hymenochaetales</taxon>
        <taxon>Hymenochaetaceae</taxon>
        <taxon>Sanghuangporus</taxon>
    </lineage>
</organism>